<dbReference type="InterPro" id="IPR014044">
    <property type="entry name" value="CAP_dom"/>
</dbReference>
<keyword evidence="1" id="KW-0732">Signal</keyword>
<dbReference type="PANTHER" id="PTHR31157:SF1">
    <property type="entry name" value="SCP DOMAIN-CONTAINING PROTEIN"/>
    <property type="match status" value="1"/>
</dbReference>
<evidence type="ECO:0000259" key="2">
    <source>
        <dbReference type="Pfam" id="PF00188"/>
    </source>
</evidence>
<keyword evidence="4" id="KW-1185">Reference proteome</keyword>
<protein>
    <recommendedName>
        <fullName evidence="2">SCP domain-containing protein</fullName>
    </recommendedName>
</protein>
<accession>A0A917HET7</accession>
<proteinExistence type="predicted"/>
<dbReference type="AlphaFoldDB" id="A0A917HET7"/>
<dbReference type="Pfam" id="PF00188">
    <property type="entry name" value="CAP"/>
    <property type="match status" value="1"/>
</dbReference>
<evidence type="ECO:0000313" key="4">
    <source>
        <dbReference type="Proteomes" id="UP000647241"/>
    </source>
</evidence>
<organism evidence="3 4">
    <name type="scientific">Edaphobacter dinghuensis</name>
    <dbReference type="NCBI Taxonomy" id="1560005"/>
    <lineage>
        <taxon>Bacteria</taxon>
        <taxon>Pseudomonadati</taxon>
        <taxon>Acidobacteriota</taxon>
        <taxon>Terriglobia</taxon>
        <taxon>Terriglobales</taxon>
        <taxon>Acidobacteriaceae</taxon>
        <taxon>Edaphobacter</taxon>
    </lineage>
</organism>
<reference evidence="3" key="2">
    <citation type="submission" date="2020-09" db="EMBL/GenBank/DDBJ databases">
        <authorList>
            <person name="Sun Q."/>
            <person name="Zhou Y."/>
        </authorList>
    </citation>
    <scope>NUCLEOTIDE SEQUENCE</scope>
    <source>
        <strain evidence="3">CGMCC 1.12997</strain>
    </source>
</reference>
<reference evidence="3" key="1">
    <citation type="journal article" date="2014" name="Int. J. Syst. Evol. Microbiol.">
        <title>Complete genome sequence of Corynebacterium casei LMG S-19264T (=DSM 44701T), isolated from a smear-ripened cheese.</title>
        <authorList>
            <consortium name="US DOE Joint Genome Institute (JGI-PGF)"/>
            <person name="Walter F."/>
            <person name="Albersmeier A."/>
            <person name="Kalinowski J."/>
            <person name="Ruckert C."/>
        </authorList>
    </citation>
    <scope>NUCLEOTIDE SEQUENCE</scope>
    <source>
        <strain evidence="3">CGMCC 1.12997</strain>
    </source>
</reference>
<gene>
    <name evidence="3" type="ORF">GCM10011585_19870</name>
</gene>
<dbReference type="Gene3D" id="3.40.33.10">
    <property type="entry name" value="CAP"/>
    <property type="match status" value="1"/>
</dbReference>
<dbReference type="CDD" id="cd05379">
    <property type="entry name" value="CAP_bacterial"/>
    <property type="match status" value="1"/>
</dbReference>
<name>A0A917HET7_9BACT</name>
<evidence type="ECO:0000256" key="1">
    <source>
        <dbReference type="SAM" id="SignalP"/>
    </source>
</evidence>
<dbReference type="PANTHER" id="PTHR31157">
    <property type="entry name" value="SCP DOMAIN-CONTAINING PROTEIN"/>
    <property type="match status" value="1"/>
</dbReference>
<dbReference type="InterPro" id="IPR035940">
    <property type="entry name" value="CAP_sf"/>
</dbReference>
<feature type="signal peptide" evidence="1">
    <location>
        <begin position="1"/>
        <end position="25"/>
    </location>
</feature>
<dbReference type="Proteomes" id="UP000647241">
    <property type="component" value="Unassembled WGS sequence"/>
</dbReference>
<evidence type="ECO:0000313" key="3">
    <source>
        <dbReference type="EMBL" id="GGG76896.1"/>
    </source>
</evidence>
<comment type="caution">
    <text evidence="3">The sequence shown here is derived from an EMBL/GenBank/DDBJ whole genome shotgun (WGS) entry which is preliminary data.</text>
</comment>
<dbReference type="SUPFAM" id="SSF55797">
    <property type="entry name" value="PR-1-like"/>
    <property type="match status" value="1"/>
</dbReference>
<dbReference type="EMBL" id="BMGT01000002">
    <property type="protein sequence ID" value="GGG76896.1"/>
    <property type="molecule type" value="Genomic_DNA"/>
</dbReference>
<feature type="domain" description="SCP" evidence="2">
    <location>
        <begin position="36"/>
        <end position="148"/>
    </location>
</feature>
<sequence>MGAIRRSLAVLFCVVVTASVGRAQADASPAERALLQMANQFRAAHGVPPLTWNGELARAARKHARLMVSADGDLEHQYPGEPDMIARAAEEGAHFSAVAENLAGRGQTAAQLQQIWMITPTHRANLLDPKMNVVGIGVIESDGLLYAVEDFAQSVPTPRRGVIEGQVMGALQRAGISSVKMTEAARSNCESQSNASPGAKLVVHWEGSNPGQLPDVVAQRISQGSYQSAAVGACPSAQAGQGFTTYRVAVLLY</sequence>
<dbReference type="RefSeq" id="WP_188553982.1">
    <property type="nucleotide sequence ID" value="NZ_BMGT01000002.1"/>
</dbReference>
<feature type="chain" id="PRO_5036813145" description="SCP domain-containing protein" evidence="1">
    <location>
        <begin position="26"/>
        <end position="253"/>
    </location>
</feature>